<sequence>MIRPLDEAARAELPSLLPLWQAVEGRDAIRRRFRFADFSAAWGFMARIALLAERMDHHPEWSNVWNRVEILLTTHDAGGLSARDVAMAQAIDAIEPGRLG</sequence>
<protein>
    <recommendedName>
        <fullName evidence="4">Putative pterin-4-alpha-carbinolamine dehydratase</fullName>
        <shortName evidence="4">PHS</shortName>
        <ecNumber evidence="4">4.2.1.96</ecNumber>
    </recommendedName>
    <alternativeName>
        <fullName evidence="4">4-alpha-hydroxy-tetrahydropterin dehydratase</fullName>
    </alternativeName>
    <alternativeName>
        <fullName evidence="4">Pterin carbinolamine dehydratase</fullName>
        <shortName evidence="4">PCD</shortName>
    </alternativeName>
</protein>
<dbReference type="Pfam" id="PF01329">
    <property type="entry name" value="Pterin_4a"/>
    <property type="match status" value="1"/>
</dbReference>
<dbReference type="GO" id="GO:0008124">
    <property type="term" value="F:4-alpha-hydroxytetrahydrobiopterin dehydratase activity"/>
    <property type="evidence" value="ECO:0007669"/>
    <property type="project" value="UniProtKB-EC"/>
</dbReference>
<evidence type="ECO:0000313" key="5">
    <source>
        <dbReference type="EMBL" id="NKC33112.1"/>
    </source>
</evidence>
<dbReference type="Gene3D" id="3.30.1360.20">
    <property type="entry name" value="Transcriptional coactivator/pterin dehydratase"/>
    <property type="match status" value="1"/>
</dbReference>
<accession>A0ABX1EC82</accession>
<evidence type="ECO:0000256" key="4">
    <source>
        <dbReference type="HAMAP-Rule" id="MF_00434"/>
    </source>
</evidence>
<name>A0ABX1EC82_9PROT</name>
<dbReference type="EMBL" id="JAAVNE010000038">
    <property type="protein sequence ID" value="NKC33112.1"/>
    <property type="molecule type" value="Genomic_DNA"/>
</dbReference>
<keyword evidence="3 4" id="KW-0456">Lyase</keyword>
<keyword evidence="6" id="KW-1185">Reference proteome</keyword>
<dbReference type="NCBIfam" id="NF002018">
    <property type="entry name" value="PRK00823.1-3"/>
    <property type="match status" value="1"/>
</dbReference>
<evidence type="ECO:0000256" key="3">
    <source>
        <dbReference type="ARBA" id="ARBA00023239"/>
    </source>
</evidence>
<dbReference type="SUPFAM" id="SSF55248">
    <property type="entry name" value="PCD-like"/>
    <property type="match status" value="1"/>
</dbReference>
<organism evidence="5 6">
    <name type="scientific">Falsiroseomonas selenitidurans</name>
    <dbReference type="NCBI Taxonomy" id="2716335"/>
    <lineage>
        <taxon>Bacteria</taxon>
        <taxon>Pseudomonadati</taxon>
        <taxon>Pseudomonadota</taxon>
        <taxon>Alphaproteobacteria</taxon>
        <taxon>Acetobacterales</taxon>
        <taxon>Roseomonadaceae</taxon>
        <taxon>Falsiroseomonas</taxon>
    </lineage>
</organism>
<dbReference type="EC" id="4.2.1.96" evidence="4"/>
<evidence type="ECO:0000256" key="2">
    <source>
        <dbReference type="ARBA" id="ARBA00006472"/>
    </source>
</evidence>
<proteinExistence type="inferred from homology"/>
<reference evidence="5 6" key="1">
    <citation type="submission" date="2020-03" db="EMBL/GenBank/DDBJ databases">
        <title>Roseomonas selenitidurans sp. nov. isolated from urban soil.</title>
        <authorList>
            <person name="Liu H."/>
        </authorList>
    </citation>
    <scope>NUCLEOTIDE SEQUENCE [LARGE SCALE GENOMIC DNA]</scope>
    <source>
        <strain evidence="5 6">BU-1</strain>
    </source>
</reference>
<comment type="caution">
    <text evidence="5">The sequence shown here is derived from an EMBL/GenBank/DDBJ whole genome shotgun (WGS) entry which is preliminary data.</text>
</comment>
<comment type="catalytic activity">
    <reaction evidence="1 4">
        <text>(4aS,6R)-4a-hydroxy-L-erythro-5,6,7,8-tetrahydrobiopterin = (6R)-L-erythro-6,7-dihydrobiopterin + H2O</text>
        <dbReference type="Rhea" id="RHEA:11920"/>
        <dbReference type="ChEBI" id="CHEBI:15377"/>
        <dbReference type="ChEBI" id="CHEBI:15642"/>
        <dbReference type="ChEBI" id="CHEBI:43120"/>
        <dbReference type="EC" id="4.2.1.96"/>
    </reaction>
</comment>
<dbReference type="InterPro" id="IPR036428">
    <property type="entry name" value="PCD_sf"/>
</dbReference>
<dbReference type="HAMAP" id="MF_00434">
    <property type="entry name" value="Pterin_4_alpha"/>
    <property type="match status" value="1"/>
</dbReference>
<dbReference type="InterPro" id="IPR001533">
    <property type="entry name" value="Pterin_deHydtase"/>
</dbReference>
<evidence type="ECO:0000256" key="1">
    <source>
        <dbReference type="ARBA" id="ARBA00001554"/>
    </source>
</evidence>
<dbReference type="Proteomes" id="UP000787635">
    <property type="component" value="Unassembled WGS sequence"/>
</dbReference>
<comment type="similarity">
    <text evidence="2 4">Belongs to the pterin-4-alpha-carbinolamine dehydratase family.</text>
</comment>
<dbReference type="PANTHER" id="PTHR12599:SF0">
    <property type="entry name" value="PTERIN-4-ALPHA-CARBINOLAMINE DEHYDRATASE"/>
    <property type="match status" value="1"/>
</dbReference>
<dbReference type="PANTHER" id="PTHR12599">
    <property type="entry name" value="PTERIN-4-ALPHA-CARBINOLAMINE DEHYDRATASE"/>
    <property type="match status" value="1"/>
</dbReference>
<gene>
    <name evidence="5" type="ORF">HEQ75_19775</name>
</gene>
<dbReference type="CDD" id="cd00914">
    <property type="entry name" value="PCD_DCoH_subfamily_b"/>
    <property type="match status" value="1"/>
</dbReference>
<dbReference type="RefSeq" id="WP_168033846.1">
    <property type="nucleotide sequence ID" value="NZ_JAAVNE010000038.1"/>
</dbReference>
<evidence type="ECO:0000313" key="6">
    <source>
        <dbReference type="Proteomes" id="UP000787635"/>
    </source>
</evidence>